<evidence type="ECO:0000313" key="1">
    <source>
        <dbReference type="EMBL" id="EFE31647.1"/>
    </source>
</evidence>
<dbReference type="AlphaFoldDB" id="D4AZC7"/>
<dbReference type="GeneID" id="9519936"/>
<proteinExistence type="predicted"/>
<dbReference type="RefSeq" id="XP_003012287.1">
    <property type="nucleotide sequence ID" value="XM_003012241.1"/>
</dbReference>
<gene>
    <name evidence="1" type="ORF">ARB_01547</name>
</gene>
<keyword evidence="2" id="KW-1185">Reference proteome</keyword>
<dbReference type="Proteomes" id="UP000008866">
    <property type="component" value="Unassembled WGS sequence"/>
</dbReference>
<comment type="caution">
    <text evidence="1">The sequence shown here is derived from an EMBL/GenBank/DDBJ whole genome shotgun (WGS) entry which is preliminary data.</text>
</comment>
<dbReference type="EMBL" id="ABSU01000020">
    <property type="protein sequence ID" value="EFE31647.1"/>
    <property type="molecule type" value="Genomic_DNA"/>
</dbReference>
<sequence>MASHDLLDIEDALVSDTNPAQDADNGVLDVRRCARLQNYLVARGWMARNNKQPEDLHHLLVRPSYESIYADQLTRVGHIIDPDLRSFLASIIAPDEERRVKDAYLFYWVTHVADPDNLVDTDGYYVIDQNEDETEDDLPRYILLYHAVFELGGHQVGLVYDQQRRRVAMILAMELTDLVIPVDEHEKRWHPLETMLSNWIEMISVGKIVPESREGWAKWDAHDVWRWNPFGDRQKGTG</sequence>
<dbReference type="STRING" id="663331.D4AZC7"/>
<protein>
    <submittedName>
        <fullName evidence="1">Uncharacterized protein</fullName>
    </submittedName>
</protein>
<evidence type="ECO:0000313" key="2">
    <source>
        <dbReference type="Proteomes" id="UP000008866"/>
    </source>
</evidence>
<dbReference type="eggNOG" id="ENOG502R7PX">
    <property type="taxonomic scope" value="Eukaryota"/>
</dbReference>
<reference evidence="2" key="1">
    <citation type="journal article" date="2011" name="Genome Biol.">
        <title>Comparative and functional genomics provide insights into the pathogenicity of dermatophytic fungi.</title>
        <authorList>
            <person name="Burmester A."/>
            <person name="Shelest E."/>
            <person name="Gloeckner G."/>
            <person name="Heddergott C."/>
            <person name="Schindler S."/>
            <person name="Staib P."/>
            <person name="Heidel A."/>
            <person name="Felder M."/>
            <person name="Petzold A."/>
            <person name="Szafranski K."/>
            <person name="Feuermann M."/>
            <person name="Pedruzzi I."/>
            <person name="Priebe S."/>
            <person name="Groth M."/>
            <person name="Winkler R."/>
            <person name="Li W."/>
            <person name="Kniemeyer O."/>
            <person name="Schroeckh V."/>
            <person name="Hertweck C."/>
            <person name="Hube B."/>
            <person name="White T.C."/>
            <person name="Platzer M."/>
            <person name="Guthke R."/>
            <person name="Heitman J."/>
            <person name="Woestemeyer J."/>
            <person name="Zipfel P.F."/>
            <person name="Monod M."/>
            <person name="Brakhage A.A."/>
        </authorList>
    </citation>
    <scope>NUCLEOTIDE SEQUENCE [LARGE SCALE GENOMIC DNA]</scope>
    <source>
        <strain evidence="2">ATCC MYA-4681 / CBS 112371</strain>
    </source>
</reference>
<name>D4AZC7_ARTBC</name>
<dbReference type="HOGENOM" id="CLU_985371_0_0_1"/>
<dbReference type="OrthoDB" id="3029470at2759"/>
<dbReference type="KEGG" id="abe:ARB_01547"/>
<organism evidence="1 2">
    <name type="scientific">Arthroderma benhamiae (strain ATCC MYA-4681 / CBS 112371)</name>
    <name type="common">Trichophyton mentagrophytes</name>
    <dbReference type="NCBI Taxonomy" id="663331"/>
    <lineage>
        <taxon>Eukaryota</taxon>
        <taxon>Fungi</taxon>
        <taxon>Dikarya</taxon>
        <taxon>Ascomycota</taxon>
        <taxon>Pezizomycotina</taxon>
        <taxon>Eurotiomycetes</taxon>
        <taxon>Eurotiomycetidae</taxon>
        <taxon>Onygenales</taxon>
        <taxon>Arthrodermataceae</taxon>
        <taxon>Trichophyton</taxon>
    </lineage>
</organism>
<accession>D4AZC7</accession>